<evidence type="ECO:0000256" key="2">
    <source>
        <dbReference type="ARBA" id="ARBA00023125"/>
    </source>
</evidence>
<dbReference type="PRINTS" id="PR00038">
    <property type="entry name" value="HTHLUXR"/>
</dbReference>
<feature type="transmembrane region" description="Helical" evidence="5">
    <location>
        <begin position="132"/>
        <end position="153"/>
    </location>
</feature>
<keyword evidence="3" id="KW-0804">Transcription</keyword>
<dbReference type="Proteomes" id="UP000503297">
    <property type="component" value="Chromosome"/>
</dbReference>
<keyword evidence="5" id="KW-0812">Transmembrane</keyword>
<evidence type="ECO:0000256" key="1">
    <source>
        <dbReference type="ARBA" id="ARBA00023015"/>
    </source>
</evidence>
<dbReference type="Pfam" id="PF00196">
    <property type="entry name" value="GerE"/>
    <property type="match status" value="1"/>
</dbReference>
<dbReference type="GO" id="GO:0003677">
    <property type="term" value="F:DNA binding"/>
    <property type="evidence" value="ECO:0007669"/>
    <property type="project" value="UniProtKB-KW"/>
</dbReference>
<evidence type="ECO:0000256" key="4">
    <source>
        <dbReference type="SAM" id="MobiDB-lite"/>
    </source>
</evidence>
<feature type="transmembrane region" description="Helical" evidence="5">
    <location>
        <begin position="76"/>
        <end position="95"/>
    </location>
</feature>
<evidence type="ECO:0000256" key="5">
    <source>
        <dbReference type="SAM" id="Phobius"/>
    </source>
</evidence>
<dbReference type="EMBL" id="CP053716">
    <property type="protein sequence ID" value="QKF07168.1"/>
    <property type="molecule type" value="Genomic_DNA"/>
</dbReference>
<proteinExistence type="predicted"/>
<organism evidence="7 8">
    <name type="scientific">Berryella wangjianweii</name>
    <dbReference type="NCBI Taxonomy" id="2734634"/>
    <lineage>
        <taxon>Bacteria</taxon>
        <taxon>Bacillati</taxon>
        <taxon>Actinomycetota</taxon>
        <taxon>Coriobacteriia</taxon>
        <taxon>Eggerthellales</taxon>
        <taxon>Eggerthellaceae</taxon>
        <taxon>Berryella</taxon>
    </lineage>
</organism>
<feature type="transmembrane region" description="Helical" evidence="5">
    <location>
        <begin position="45"/>
        <end position="64"/>
    </location>
</feature>
<evidence type="ECO:0000313" key="7">
    <source>
        <dbReference type="EMBL" id="QKF07168.1"/>
    </source>
</evidence>
<dbReference type="PANTHER" id="PTHR44688">
    <property type="entry name" value="DNA-BINDING TRANSCRIPTIONAL ACTIVATOR DEVR_DOSR"/>
    <property type="match status" value="1"/>
</dbReference>
<dbReference type="CDD" id="cd06170">
    <property type="entry name" value="LuxR_C_like"/>
    <property type="match status" value="1"/>
</dbReference>
<accession>A0A6M8J663</accession>
<feature type="transmembrane region" description="Helical" evidence="5">
    <location>
        <begin position="14"/>
        <end position="33"/>
    </location>
</feature>
<dbReference type="PROSITE" id="PS50043">
    <property type="entry name" value="HTH_LUXR_2"/>
    <property type="match status" value="1"/>
</dbReference>
<keyword evidence="1" id="KW-0805">Transcription regulation</keyword>
<feature type="transmembrane region" description="Helical" evidence="5">
    <location>
        <begin position="321"/>
        <end position="341"/>
    </location>
</feature>
<keyword evidence="8" id="KW-1185">Reference proteome</keyword>
<feature type="transmembrane region" description="Helical" evidence="5">
    <location>
        <begin position="262"/>
        <end position="282"/>
    </location>
</feature>
<dbReference type="KEGG" id="bwa:HLV38_02785"/>
<dbReference type="InterPro" id="IPR036259">
    <property type="entry name" value="MFS_trans_sf"/>
</dbReference>
<dbReference type="RefSeq" id="WP_173164116.1">
    <property type="nucleotide sequence ID" value="NZ_CP053716.1"/>
</dbReference>
<name>A0A6M8J663_9ACTN</name>
<feature type="transmembrane region" description="Helical" evidence="5">
    <location>
        <begin position="353"/>
        <end position="373"/>
    </location>
</feature>
<feature type="transmembrane region" description="Helical" evidence="5">
    <location>
        <begin position="288"/>
        <end position="309"/>
    </location>
</feature>
<dbReference type="InterPro" id="IPR000792">
    <property type="entry name" value="Tscrpt_reg_LuxR_C"/>
</dbReference>
<dbReference type="InterPro" id="IPR016032">
    <property type="entry name" value="Sig_transdc_resp-reg_C-effctor"/>
</dbReference>
<dbReference type="SUPFAM" id="SSF103473">
    <property type="entry name" value="MFS general substrate transporter"/>
    <property type="match status" value="1"/>
</dbReference>
<evidence type="ECO:0000313" key="8">
    <source>
        <dbReference type="Proteomes" id="UP000503297"/>
    </source>
</evidence>
<reference evidence="8" key="1">
    <citation type="submission" date="2020-05" db="EMBL/GenBank/DDBJ databases">
        <title>Novel species in genus Nocardioides.</title>
        <authorList>
            <person name="Zhang G."/>
        </authorList>
    </citation>
    <scope>NUCLEOTIDE SEQUENCE [LARGE SCALE GENOMIC DNA]</scope>
    <source>
        <strain evidence="8">zg-1050</strain>
    </source>
</reference>
<gene>
    <name evidence="7" type="ORF">HLV38_02785</name>
</gene>
<dbReference type="SUPFAM" id="SSF46894">
    <property type="entry name" value="C-terminal effector domain of the bipartite response regulators"/>
    <property type="match status" value="1"/>
</dbReference>
<dbReference type="AlphaFoldDB" id="A0A6M8J663"/>
<feature type="transmembrane region" description="Helical" evidence="5">
    <location>
        <begin position="101"/>
        <end position="120"/>
    </location>
</feature>
<feature type="domain" description="HTH luxR-type" evidence="6">
    <location>
        <begin position="440"/>
        <end position="505"/>
    </location>
</feature>
<dbReference type="InterPro" id="IPR036388">
    <property type="entry name" value="WH-like_DNA-bd_sf"/>
</dbReference>
<keyword evidence="5" id="KW-1133">Transmembrane helix</keyword>
<keyword evidence="2" id="KW-0238">DNA-binding</keyword>
<dbReference type="PANTHER" id="PTHR44688:SF16">
    <property type="entry name" value="DNA-BINDING TRANSCRIPTIONAL ACTIVATOR DEVR_DOSR"/>
    <property type="match status" value="1"/>
</dbReference>
<keyword evidence="5" id="KW-0472">Membrane</keyword>
<feature type="transmembrane region" description="Helical" evidence="5">
    <location>
        <begin position="159"/>
        <end position="176"/>
    </location>
</feature>
<dbReference type="Gene3D" id="1.10.10.10">
    <property type="entry name" value="Winged helix-like DNA-binding domain superfamily/Winged helix DNA-binding domain"/>
    <property type="match status" value="1"/>
</dbReference>
<evidence type="ECO:0000259" key="6">
    <source>
        <dbReference type="PROSITE" id="PS50043"/>
    </source>
</evidence>
<evidence type="ECO:0000256" key="3">
    <source>
        <dbReference type="ARBA" id="ARBA00023163"/>
    </source>
</evidence>
<dbReference type="GO" id="GO:0006355">
    <property type="term" value="P:regulation of DNA-templated transcription"/>
    <property type="evidence" value="ECO:0007669"/>
    <property type="project" value="InterPro"/>
</dbReference>
<feature type="region of interest" description="Disordered" evidence="4">
    <location>
        <begin position="384"/>
        <end position="434"/>
    </location>
</feature>
<feature type="transmembrane region" description="Helical" evidence="5">
    <location>
        <begin position="206"/>
        <end position="226"/>
    </location>
</feature>
<sequence>MNENKNCEPLSPKIIALALVASVGFGLLQGARLLDLGTGPYSSNLYALCGLVADGLAFIVIAALSYLGRLDRARPLFIIAVAASLLYAALSVSNISSPPMLIAMQITAGIGWALSVLCWMEVFTSYRPQISLPLIAVAYLINALLLPLTMALVPHGRDVVLIASFVLSNAALLWCLRNNRYVISCMHESAPPSTSLAEALARTKRAVANTCAFSMICGFIVEFDILNNLQYAQANLTGLLGIIAAAAMLGALLVFRPAKANLDYISPIAAFALATVLAVRSLDLVSDYAAGSLMTTFLISFYVLLWLMFISEAHERKLPSFFLLGLALGVARLSVASGRFTAQLLMERFDIEAHMVLTASIWLLVAALSLMLLRHLRSASRDRAGKATLRPDGMKGQPTACANEPPATEASATEGPAKAPAVEAPHTPAANARTTNTMLELKRAFRLTDRECEILGEFAAGRSARYLAESFVLSEHTIKTHLRRAYAKMGIHSRQELLDLMESVGNGAWT</sequence>
<protein>
    <submittedName>
        <fullName evidence="7">Helix-turn-helix transcriptional regulator</fullName>
    </submittedName>
</protein>
<feature type="transmembrane region" description="Helical" evidence="5">
    <location>
        <begin position="232"/>
        <end position="255"/>
    </location>
</feature>
<dbReference type="SMART" id="SM00421">
    <property type="entry name" value="HTH_LUXR"/>
    <property type="match status" value="1"/>
</dbReference>